<proteinExistence type="predicted"/>
<keyword evidence="1" id="KW-0812">Transmembrane</keyword>
<keyword evidence="1" id="KW-0472">Membrane</keyword>
<evidence type="ECO:0000256" key="1">
    <source>
        <dbReference type="SAM" id="Phobius"/>
    </source>
</evidence>
<keyword evidence="3" id="KW-1185">Reference proteome</keyword>
<dbReference type="Pfam" id="PF10767">
    <property type="entry name" value="YbjO_DH-like"/>
    <property type="match status" value="1"/>
</dbReference>
<protein>
    <submittedName>
        <fullName evidence="2">YbjO family protein</fullName>
    </submittedName>
</protein>
<dbReference type="EMBL" id="JAFMOW010000068">
    <property type="protein sequence ID" value="MBU9858307.1"/>
    <property type="molecule type" value="Genomic_DNA"/>
</dbReference>
<reference evidence="2 3" key="1">
    <citation type="submission" date="2021-03" db="EMBL/GenBank/DDBJ databases">
        <title>Five novel Rahnella species.</title>
        <authorList>
            <person name="Brady C."/>
            <person name="Asselin J."/>
            <person name="Beer S."/>
            <person name="Bruberg M.B."/>
            <person name="Crampton B."/>
            <person name="Venter S."/>
            <person name="Arnold D."/>
            <person name="Denman S."/>
        </authorList>
    </citation>
    <scope>NUCLEOTIDE SEQUENCE [LARGE SCALE GENOMIC DNA]</scope>
    <source>
        <strain evidence="2 3">H11b</strain>
    </source>
</reference>
<sequence>MKLAFIPVPVMIGASAIVATRLLEFILLFDAMGFSGLMSFIEVSAESWLNCFIMLASLLIILVECRAAYAMMRGRRWGRRAFIGCQVIVVGYMLLASFDWFGPRIFRFNVETQGEFLYALLMQKIPDIVVLFLLYAPASSRRYFSRKKANEKSSSSQIAKA</sequence>
<gene>
    <name evidence="2" type="ORF">J1778_23810</name>
</gene>
<dbReference type="InterPro" id="IPR019703">
    <property type="entry name" value="YbjO_DH-like"/>
</dbReference>
<dbReference type="Proteomes" id="UP000734343">
    <property type="component" value="Unassembled WGS sequence"/>
</dbReference>
<keyword evidence="1" id="KW-1133">Transmembrane helix</keyword>
<feature type="transmembrane region" description="Helical" evidence="1">
    <location>
        <begin position="116"/>
        <end position="138"/>
    </location>
</feature>
<dbReference type="RefSeq" id="WP_217175242.1">
    <property type="nucleotide sequence ID" value="NZ_JAFMOW010000068.1"/>
</dbReference>
<evidence type="ECO:0000313" key="2">
    <source>
        <dbReference type="EMBL" id="MBU9858307.1"/>
    </source>
</evidence>
<name>A0ABS6M1W1_9GAMM</name>
<accession>A0ABS6M1W1</accession>
<organism evidence="2 3">
    <name type="scientific">Rahnella bonaserana</name>
    <dbReference type="NCBI Taxonomy" id="2816248"/>
    <lineage>
        <taxon>Bacteria</taxon>
        <taxon>Pseudomonadati</taxon>
        <taxon>Pseudomonadota</taxon>
        <taxon>Gammaproteobacteria</taxon>
        <taxon>Enterobacterales</taxon>
        <taxon>Yersiniaceae</taxon>
        <taxon>Rahnella</taxon>
    </lineage>
</organism>
<comment type="caution">
    <text evidence="2">The sequence shown here is derived from an EMBL/GenBank/DDBJ whole genome shotgun (WGS) entry which is preliminary data.</text>
</comment>
<feature type="transmembrane region" description="Helical" evidence="1">
    <location>
        <begin position="81"/>
        <end position="101"/>
    </location>
</feature>
<evidence type="ECO:0000313" key="3">
    <source>
        <dbReference type="Proteomes" id="UP000734343"/>
    </source>
</evidence>
<feature type="transmembrane region" description="Helical" evidence="1">
    <location>
        <begin position="47"/>
        <end position="69"/>
    </location>
</feature>